<keyword evidence="6" id="KW-0862">Zinc</keyword>
<feature type="binding site" evidence="6">
    <location>
        <position position="157"/>
    </location>
    <ligand>
        <name>Zn(2+)</name>
        <dbReference type="ChEBI" id="CHEBI:29105"/>
    </ligand>
</feature>
<dbReference type="InterPro" id="IPR004254">
    <property type="entry name" value="AdipoR/HlyIII-related"/>
</dbReference>
<keyword evidence="3 7" id="KW-0812">Transmembrane</keyword>
<feature type="transmembrane region" description="Helical" evidence="7">
    <location>
        <begin position="267"/>
        <end position="285"/>
    </location>
</feature>
<sequence length="338" mass="37834">MVRLRHTASAAPLYPRKRDAASAAKEVADPVMPAALENTQPLLSADAPAAHSKRLLQKNLLWAELPEWMRDNQYILGGYRQPTNSFRKCFASLLYLHNETGNIMTHLVGAMGFLVLCFTVTKGLLLEFPTIDWHDITTLYAFLIAAVGCMGLSALYHTVTCHSPRVHNTYSKCDYIGIVFLIVGSCVPIFCYMFYCHPRLKLFYLALIFTLGSMTVVTVVAPHFAKPDYRPLRAATFVALGLSGIVPAIHCYLLFGWDYTLNAVQASYMLGVGGNYIVGAAIYGARIPERWWPGRFDYWLHSHQIFHIFVIIAAVFHYMGVVHALRWTHTAGIALCSV</sequence>
<dbReference type="GO" id="GO:0006882">
    <property type="term" value="P:intracellular zinc ion homeostasis"/>
    <property type="evidence" value="ECO:0007669"/>
    <property type="project" value="TreeGrafter"/>
</dbReference>
<dbReference type="GO" id="GO:0046872">
    <property type="term" value="F:metal ion binding"/>
    <property type="evidence" value="ECO:0007669"/>
    <property type="project" value="UniProtKB-KW"/>
</dbReference>
<feature type="binding site" evidence="6">
    <location>
        <position position="307"/>
    </location>
    <ligand>
        <name>Zn(2+)</name>
        <dbReference type="ChEBI" id="CHEBI:29105"/>
    </ligand>
</feature>
<gene>
    <name evidence="8" type="ORF">GGI25_000249</name>
</gene>
<dbReference type="OrthoDB" id="529367at2759"/>
<evidence type="ECO:0000256" key="6">
    <source>
        <dbReference type="PIRSR" id="PIRSR604254-1"/>
    </source>
</evidence>
<evidence type="ECO:0000313" key="8">
    <source>
        <dbReference type="EMBL" id="KAJ2680945.1"/>
    </source>
</evidence>
<evidence type="ECO:0000256" key="5">
    <source>
        <dbReference type="ARBA" id="ARBA00023136"/>
    </source>
</evidence>
<dbReference type="Proteomes" id="UP001151518">
    <property type="component" value="Unassembled WGS sequence"/>
</dbReference>
<dbReference type="EMBL" id="JANBTW010000002">
    <property type="protein sequence ID" value="KAJ2680945.1"/>
    <property type="molecule type" value="Genomic_DNA"/>
</dbReference>
<evidence type="ECO:0000313" key="9">
    <source>
        <dbReference type="Proteomes" id="UP001151518"/>
    </source>
</evidence>
<evidence type="ECO:0000256" key="3">
    <source>
        <dbReference type="ARBA" id="ARBA00022692"/>
    </source>
</evidence>
<comment type="subcellular location">
    <subcellularLocation>
        <location evidence="1">Membrane</location>
        <topology evidence="1">Multi-pass membrane protein</topology>
    </subcellularLocation>
</comment>
<name>A0A9W8KZL6_9FUNG</name>
<feature type="transmembrane region" description="Helical" evidence="7">
    <location>
        <begin position="305"/>
        <end position="325"/>
    </location>
</feature>
<comment type="similarity">
    <text evidence="2">Belongs to the ADIPOR family.</text>
</comment>
<dbReference type="GO" id="GO:0038023">
    <property type="term" value="F:signaling receptor activity"/>
    <property type="evidence" value="ECO:0007669"/>
    <property type="project" value="TreeGrafter"/>
</dbReference>
<feature type="transmembrane region" description="Helical" evidence="7">
    <location>
        <begin position="237"/>
        <end position="255"/>
    </location>
</feature>
<feature type="binding site" evidence="6">
    <location>
        <position position="303"/>
    </location>
    <ligand>
        <name>Zn(2+)</name>
        <dbReference type="ChEBI" id="CHEBI:29105"/>
    </ligand>
</feature>
<evidence type="ECO:0000256" key="7">
    <source>
        <dbReference type="SAM" id="Phobius"/>
    </source>
</evidence>
<dbReference type="Pfam" id="PF03006">
    <property type="entry name" value="HlyIII"/>
    <property type="match status" value="1"/>
</dbReference>
<organism evidence="8 9">
    <name type="scientific">Coemansia spiralis</name>
    <dbReference type="NCBI Taxonomy" id="417178"/>
    <lineage>
        <taxon>Eukaryota</taxon>
        <taxon>Fungi</taxon>
        <taxon>Fungi incertae sedis</taxon>
        <taxon>Zoopagomycota</taxon>
        <taxon>Kickxellomycotina</taxon>
        <taxon>Kickxellomycetes</taxon>
        <taxon>Kickxellales</taxon>
        <taxon>Kickxellaceae</taxon>
        <taxon>Coemansia</taxon>
    </lineage>
</organism>
<comment type="caution">
    <text evidence="8">The sequence shown here is derived from an EMBL/GenBank/DDBJ whole genome shotgun (WGS) entry which is preliminary data.</text>
</comment>
<proteinExistence type="inferred from homology"/>
<keyword evidence="4 7" id="KW-1133">Transmembrane helix</keyword>
<reference evidence="8" key="1">
    <citation type="submission" date="2022-07" db="EMBL/GenBank/DDBJ databases">
        <title>Phylogenomic reconstructions and comparative analyses of Kickxellomycotina fungi.</title>
        <authorList>
            <person name="Reynolds N.K."/>
            <person name="Stajich J.E."/>
            <person name="Barry K."/>
            <person name="Grigoriev I.V."/>
            <person name="Crous P."/>
            <person name="Smith M.E."/>
        </authorList>
    </citation>
    <scope>NUCLEOTIDE SEQUENCE</scope>
    <source>
        <strain evidence="8">NRRL 3115</strain>
    </source>
</reference>
<accession>A0A9W8KZL6</accession>
<feature type="transmembrane region" description="Helical" evidence="7">
    <location>
        <begin position="103"/>
        <end position="125"/>
    </location>
</feature>
<evidence type="ECO:0000256" key="2">
    <source>
        <dbReference type="ARBA" id="ARBA00007018"/>
    </source>
</evidence>
<protein>
    <submittedName>
        <fullName evidence="8">Uncharacterized protein</fullName>
    </submittedName>
</protein>
<keyword evidence="6" id="KW-0479">Metal-binding</keyword>
<evidence type="ECO:0000256" key="1">
    <source>
        <dbReference type="ARBA" id="ARBA00004141"/>
    </source>
</evidence>
<dbReference type="GO" id="GO:0016020">
    <property type="term" value="C:membrane"/>
    <property type="evidence" value="ECO:0007669"/>
    <property type="project" value="UniProtKB-SubCell"/>
</dbReference>
<feature type="transmembrane region" description="Helical" evidence="7">
    <location>
        <begin position="137"/>
        <end position="155"/>
    </location>
</feature>
<dbReference type="PANTHER" id="PTHR20855">
    <property type="entry name" value="ADIPOR/PROGESTIN RECEPTOR-RELATED"/>
    <property type="match status" value="1"/>
</dbReference>
<dbReference type="AlphaFoldDB" id="A0A9W8KZL6"/>
<feature type="transmembrane region" description="Helical" evidence="7">
    <location>
        <begin position="202"/>
        <end position="225"/>
    </location>
</feature>
<keyword evidence="5 7" id="KW-0472">Membrane</keyword>
<feature type="transmembrane region" description="Helical" evidence="7">
    <location>
        <begin position="175"/>
        <end position="195"/>
    </location>
</feature>
<dbReference type="PANTHER" id="PTHR20855:SF52">
    <property type="entry name" value="ADIPONECTIN RECEPTOR PROTEIN"/>
    <property type="match status" value="1"/>
</dbReference>
<evidence type="ECO:0000256" key="4">
    <source>
        <dbReference type="ARBA" id="ARBA00022989"/>
    </source>
</evidence>